<dbReference type="SUPFAM" id="SSF55008">
    <property type="entry name" value="HMA, heavy metal-associated domain"/>
    <property type="match status" value="2"/>
</dbReference>
<dbReference type="Gene3D" id="3.30.70.100">
    <property type="match status" value="2"/>
</dbReference>
<keyword evidence="11" id="KW-1278">Translocase</keyword>
<dbReference type="InterPro" id="IPR036163">
    <property type="entry name" value="HMA_dom_sf"/>
</dbReference>
<keyword evidence="19" id="KW-1185">Reference proteome</keyword>
<sequence length="1018" mass="112023">MRRSLFVVEGMTCSACTNTIVAQVESLEGVKNCQVSLVTNECVAVYDESLSTVQDILNCIEDCGFDCEFISTDVQETASSDLNLNLNLNLGLLTVQGMTCSACTSTITNQLEKINGVEDVQVSLVTEECHVKFVPSVVSIQDIKETIEDCGFDANIVSQVELNQDSNKIGSHLKKIPFKLIGLNESSNVNELELFFNDINKNGLISNISVEDGSATIEYNQDLLGIRSIVNNLNSFGYDVMVNSTLDNSTQLKLLSRIKEIQYWKSTFIKSFFISVLNMLLYMWIPMGFPHLMKQKLFPYNQTFIKGLYYRDVISFIFTTYVQFKLGIYFYRATWSSYKHGAGTMDTLVCISTTFAYTFSIYSIIYNINNKNSSDALPNVIFSTSSMLIAFISFGKYLENKAKAKTSTALSKLISLTPSTCTILENGDASSPLEISTEYLQPGDIIEVRAGMRIPADGIITSGETEIDESLMTGESLYVPKSIGDAVIGGTVNGIGLFYFKATNIGDDTRLSNIIKTMKQAQMTKAPIQRYADYLASIFVPCILFLSLMTFIIWGIVCKVFDHLPPVFADSTHGKFYMCFQIAISVVVVACPCALGLAAPTAIMVGTGIGAENGVLIKGGDKLELFNAIKIFIFDKTGTLTTGCMDAETFIPENNVELTGEYIMVIKAACGTTEHPVSKAIKNYCEMLIMDQNISVPTNMEIISNETVLGKGIKCRCEVNGKSYDVIIGSKKLFSNELKDDVNVEDGYTVSFVSINGKLIGRFEIVDSVKSDAYDTVQYLMALGYQCYMVTGDNHSSAMKIANTVGIPYNNVYSEVTPDGKCEIVAQLQNETNEKIAFVGDGINDSPALVSSDLGIAISTGTDIALEAADVVILSDEDPKRSTLKRLAYALNISQKTFRRIKMNLFWALFYNTFMIPVAMGLLAPWGIILHPIAASLAMAMSSVSVVLSSLALKRWKPFDITTAPIKRQASTRDTTHSWLKPFHLTRTNNSSQDIELQTNLLNNDDNNDNSSSSQSLT</sequence>
<dbReference type="InParanoid" id="A7TLU7"/>
<evidence type="ECO:0000256" key="10">
    <source>
        <dbReference type="ARBA" id="ARBA00022842"/>
    </source>
</evidence>
<keyword evidence="10" id="KW-0460">Magnesium</keyword>
<dbReference type="GO" id="GO:0005524">
    <property type="term" value="F:ATP binding"/>
    <property type="evidence" value="ECO:0007669"/>
    <property type="project" value="UniProtKB-UniRule"/>
</dbReference>
<feature type="transmembrane region" description="Helical" evidence="16">
    <location>
        <begin position="933"/>
        <end position="953"/>
    </location>
</feature>
<feature type="transmembrane region" description="Helical" evidence="16">
    <location>
        <begin position="343"/>
        <end position="365"/>
    </location>
</feature>
<keyword evidence="13" id="KW-0186">Copper</keyword>
<dbReference type="FunFam" id="3.30.70.100:FF:000043">
    <property type="entry name" value="Copper-transporting ATPase 2"/>
    <property type="match status" value="2"/>
</dbReference>
<dbReference type="SUPFAM" id="SSF56784">
    <property type="entry name" value="HAD-like"/>
    <property type="match status" value="1"/>
</dbReference>
<proteinExistence type="inferred from homology"/>
<name>A7TLU7_VANPO</name>
<dbReference type="InterPro" id="IPR001757">
    <property type="entry name" value="P_typ_ATPase"/>
</dbReference>
<dbReference type="GO" id="GO:0006879">
    <property type="term" value="P:intracellular iron ion homeostasis"/>
    <property type="evidence" value="ECO:0007669"/>
    <property type="project" value="EnsemblFungi"/>
</dbReference>
<dbReference type="AlphaFoldDB" id="A7TLU7"/>
<comment type="subcellular location">
    <subcellularLocation>
        <location evidence="1">Endomembrane system</location>
        <topology evidence="1">Multi-pass membrane protein</topology>
    </subcellularLocation>
    <subcellularLocation>
        <location evidence="16">Membrane</location>
    </subcellularLocation>
</comment>
<keyword evidence="8" id="KW-0187">Copper transport</keyword>
<dbReference type="PANTHER" id="PTHR43520:SF8">
    <property type="entry name" value="P-TYPE CU(+) TRANSPORTER"/>
    <property type="match status" value="1"/>
</dbReference>
<dbReference type="InterPro" id="IPR008250">
    <property type="entry name" value="ATPase_P-typ_transduc_dom_A_sf"/>
</dbReference>
<dbReference type="PhylomeDB" id="A7TLU7"/>
<dbReference type="InterPro" id="IPR059000">
    <property type="entry name" value="ATPase_P-type_domA"/>
</dbReference>
<dbReference type="PROSITE" id="PS00154">
    <property type="entry name" value="ATPASE_E1_E2"/>
    <property type="match status" value="1"/>
</dbReference>
<dbReference type="InterPro" id="IPR023298">
    <property type="entry name" value="ATPase_P-typ_TM_dom_sf"/>
</dbReference>
<evidence type="ECO:0000256" key="1">
    <source>
        <dbReference type="ARBA" id="ARBA00004127"/>
    </source>
</evidence>
<dbReference type="HOGENOM" id="CLU_001771_0_1_1"/>
<dbReference type="RefSeq" id="XP_001644647.1">
    <property type="nucleotide sequence ID" value="XM_001644597.1"/>
</dbReference>
<evidence type="ECO:0000256" key="4">
    <source>
        <dbReference type="ARBA" id="ARBA00022692"/>
    </source>
</evidence>
<evidence type="ECO:0000256" key="16">
    <source>
        <dbReference type="RuleBase" id="RU362081"/>
    </source>
</evidence>
<feature type="transmembrane region" description="Helical" evidence="16">
    <location>
        <begin position="309"/>
        <end position="331"/>
    </location>
</feature>
<comment type="similarity">
    <text evidence="2 16">Belongs to the cation transport ATPase (P-type) (TC 3.A.3) family. Type IB subfamily.</text>
</comment>
<dbReference type="PROSITE" id="PS01047">
    <property type="entry name" value="HMA_1"/>
    <property type="match status" value="1"/>
</dbReference>
<dbReference type="STRING" id="436907.A7TLU7"/>
<evidence type="ECO:0000259" key="17">
    <source>
        <dbReference type="PROSITE" id="PS50846"/>
    </source>
</evidence>
<evidence type="ECO:0000256" key="12">
    <source>
        <dbReference type="ARBA" id="ARBA00022989"/>
    </source>
</evidence>
<evidence type="ECO:0000256" key="7">
    <source>
        <dbReference type="ARBA" id="ARBA00022741"/>
    </source>
</evidence>
<evidence type="ECO:0000256" key="15">
    <source>
        <dbReference type="ARBA" id="ARBA00023136"/>
    </source>
</evidence>
<dbReference type="GO" id="GO:0055070">
    <property type="term" value="P:copper ion homeostasis"/>
    <property type="evidence" value="ECO:0007669"/>
    <property type="project" value="TreeGrafter"/>
</dbReference>
<dbReference type="NCBIfam" id="TIGR01525">
    <property type="entry name" value="ATPase-IB_hvy"/>
    <property type="match status" value="1"/>
</dbReference>
<dbReference type="CDD" id="cd02094">
    <property type="entry name" value="P-type_ATPase_Cu-like"/>
    <property type="match status" value="1"/>
</dbReference>
<evidence type="ECO:0000256" key="6">
    <source>
        <dbReference type="ARBA" id="ARBA00022737"/>
    </source>
</evidence>
<evidence type="ECO:0000313" key="18">
    <source>
        <dbReference type="EMBL" id="EDO16789.1"/>
    </source>
</evidence>
<dbReference type="GO" id="GO:0043682">
    <property type="term" value="F:P-type divalent copper transporter activity"/>
    <property type="evidence" value="ECO:0007669"/>
    <property type="project" value="TreeGrafter"/>
</dbReference>
<keyword evidence="5 16" id="KW-0479">Metal-binding</keyword>
<dbReference type="GeneID" id="5544948"/>
<dbReference type="Pfam" id="PF00702">
    <property type="entry name" value="Hydrolase"/>
    <property type="match status" value="1"/>
</dbReference>
<dbReference type="NCBIfam" id="TIGR00003">
    <property type="entry name" value="copper ion binding protein"/>
    <property type="match status" value="2"/>
</dbReference>
<reference evidence="18 19" key="1">
    <citation type="journal article" date="2007" name="Proc. Natl. Acad. Sci. U.S.A.">
        <title>Independent sorting-out of thousands of duplicated gene pairs in two yeast species descended from a whole-genome duplication.</title>
        <authorList>
            <person name="Scannell D.R."/>
            <person name="Frank A.C."/>
            <person name="Conant G.C."/>
            <person name="Byrne K.P."/>
            <person name="Woolfit M."/>
            <person name="Wolfe K.H."/>
        </authorList>
    </citation>
    <scope>NUCLEOTIDE SEQUENCE [LARGE SCALE GENOMIC DNA]</scope>
    <source>
        <strain evidence="19">ATCC 22028 / DSM 70294 / BCRC 21397 / CBS 2163 / NBRC 10782 / NRRL Y-8283 / UCD 57-17</strain>
    </source>
</reference>
<feature type="domain" description="HMA" evidence="17">
    <location>
        <begin position="89"/>
        <end position="155"/>
    </location>
</feature>
<keyword evidence="9 16" id="KW-0067">ATP-binding</keyword>
<feature type="transmembrane region" description="Helical" evidence="16">
    <location>
        <begin position="534"/>
        <end position="556"/>
    </location>
</feature>
<dbReference type="PRINTS" id="PR00119">
    <property type="entry name" value="CATATPASE"/>
</dbReference>
<dbReference type="EMBL" id="DS480417">
    <property type="protein sequence ID" value="EDO16789.1"/>
    <property type="molecule type" value="Genomic_DNA"/>
</dbReference>
<dbReference type="NCBIfam" id="TIGR01494">
    <property type="entry name" value="ATPase_P-type"/>
    <property type="match status" value="2"/>
</dbReference>
<dbReference type="InterPro" id="IPR023214">
    <property type="entry name" value="HAD_sf"/>
</dbReference>
<dbReference type="InterPro" id="IPR006121">
    <property type="entry name" value="HMA_dom"/>
</dbReference>
<dbReference type="InterPro" id="IPR023299">
    <property type="entry name" value="ATPase_P-typ_cyto_dom_N"/>
</dbReference>
<organism evidence="19">
    <name type="scientific">Vanderwaltozyma polyspora (strain ATCC 22028 / DSM 70294 / BCRC 21397 / CBS 2163 / NBRC 10782 / NRRL Y-8283 / UCD 57-17)</name>
    <name type="common">Kluyveromyces polysporus</name>
    <dbReference type="NCBI Taxonomy" id="436907"/>
    <lineage>
        <taxon>Eukaryota</taxon>
        <taxon>Fungi</taxon>
        <taxon>Dikarya</taxon>
        <taxon>Ascomycota</taxon>
        <taxon>Saccharomycotina</taxon>
        <taxon>Saccharomycetes</taxon>
        <taxon>Saccharomycetales</taxon>
        <taxon>Saccharomycetaceae</taxon>
        <taxon>Vanderwaltozyma</taxon>
    </lineage>
</organism>
<dbReference type="GO" id="GO:0005507">
    <property type="term" value="F:copper ion binding"/>
    <property type="evidence" value="ECO:0007669"/>
    <property type="project" value="EnsemblFungi"/>
</dbReference>
<dbReference type="SUPFAM" id="SSF81653">
    <property type="entry name" value="Calcium ATPase, transduction domain A"/>
    <property type="match status" value="1"/>
</dbReference>
<dbReference type="Pfam" id="PF00122">
    <property type="entry name" value="E1-E2_ATPase"/>
    <property type="match status" value="1"/>
</dbReference>
<dbReference type="eggNOG" id="KOG0207">
    <property type="taxonomic scope" value="Eukaryota"/>
</dbReference>
<feature type="transmembrane region" description="Helical" evidence="16">
    <location>
        <begin position="377"/>
        <end position="398"/>
    </location>
</feature>
<keyword evidence="15 16" id="KW-0472">Membrane</keyword>
<evidence type="ECO:0000256" key="8">
    <source>
        <dbReference type="ARBA" id="ARBA00022796"/>
    </source>
</evidence>
<dbReference type="InterPro" id="IPR018303">
    <property type="entry name" value="ATPase_P-typ_P_site"/>
</dbReference>
<keyword evidence="6" id="KW-0677">Repeat</keyword>
<dbReference type="InterPro" id="IPR044492">
    <property type="entry name" value="P_typ_ATPase_HD_dom"/>
</dbReference>
<dbReference type="FunFam" id="2.70.150.10:FF:000002">
    <property type="entry name" value="Copper-transporting ATPase 1, putative"/>
    <property type="match status" value="1"/>
</dbReference>
<dbReference type="GO" id="GO:0012510">
    <property type="term" value="C:trans-Golgi network transport vesicle membrane"/>
    <property type="evidence" value="ECO:0007669"/>
    <property type="project" value="EnsemblFungi"/>
</dbReference>
<evidence type="ECO:0000256" key="13">
    <source>
        <dbReference type="ARBA" id="ARBA00023008"/>
    </source>
</evidence>
<dbReference type="Pfam" id="PF00403">
    <property type="entry name" value="HMA"/>
    <property type="match status" value="2"/>
</dbReference>
<dbReference type="InterPro" id="IPR006122">
    <property type="entry name" value="HMA_Cu_ion-bd"/>
</dbReference>
<dbReference type="InterPro" id="IPR017969">
    <property type="entry name" value="Heavy-metal-associated_CS"/>
</dbReference>
<keyword evidence="14" id="KW-0406">Ion transport</keyword>
<keyword evidence="7 16" id="KW-0547">Nucleotide-binding</keyword>
<dbReference type="SFLD" id="SFLDF00027">
    <property type="entry name" value="p-type_atpase"/>
    <property type="match status" value="1"/>
</dbReference>
<keyword evidence="3" id="KW-0813">Transport</keyword>
<dbReference type="FunCoup" id="A7TLU7">
    <property type="interactions" value="473"/>
</dbReference>
<dbReference type="PROSITE" id="PS50846">
    <property type="entry name" value="HMA_2"/>
    <property type="match status" value="2"/>
</dbReference>
<dbReference type="SFLD" id="SFLDS00003">
    <property type="entry name" value="Haloacid_Dehalogenase"/>
    <property type="match status" value="1"/>
</dbReference>
<dbReference type="CDD" id="cd00371">
    <property type="entry name" value="HMA"/>
    <property type="match status" value="2"/>
</dbReference>
<evidence type="ECO:0000256" key="2">
    <source>
        <dbReference type="ARBA" id="ARBA00006024"/>
    </source>
</evidence>
<dbReference type="GO" id="GO:0016887">
    <property type="term" value="F:ATP hydrolysis activity"/>
    <property type="evidence" value="ECO:0007669"/>
    <property type="project" value="InterPro"/>
</dbReference>
<evidence type="ECO:0000256" key="3">
    <source>
        <dbReference type="ARBA" id="ARBA00022448"/>
    </source>
</evidence>
<evidence type="ECO:0000256" key="9">
    <source>
        <dbReference type="ARBA" id="ARBA00022840"/>
    </source>
</evidence>
<keyword evidence="4 16" id="KW-0812">Transmembrane</keyword>
<dbReference type="SUPFAM" id="SSF81665">
    <property type="entry name" value="Calcium ATPase, transmembrane domain M"/>
    <property type="match status" value="1"/>
</dbReference>
<gene>
    <name evidence="18" type="ORF">Kpol_526p42</name>
</gene>
<dbReference type="OrthoDB" id="432719at2759"/>
<evidence type="ECO:0000256" key="11">
    <source>
        <dbReference type="ARBA" id="ARBA00022967"/>
    </source>
</evidence>
<dbReference type="KEGG" id="vpo:Kpol_526p42"/>
<dbReference type="Gene3D" id="2.70.150.10">
    <property type="entry name" value="Calcium-transporting ATPase, cytoplasmic transduction domain A"/>
    <property type="match status" value="1"/>
</dbReference>
<dbReference type="SFLD" id="SFLDG00002">
    <property type="entry name" value="C1.7:_P-type_atpase_like"/>
    <property type="match status" value="1"/>
</dbReference>
<feature type="transmembrane region" description="Helical" evidence="16">
    <location>
        <begin position="576"/>
        <end position="599"/>
    </location>
</feature>
<dbReference type="Gene3D" id="3.40.1110.10">
    <property type="entry name" value="Calcium-transporting ATPase, cytoplasmic domain N"/>
    <property type="match status" value="1"/>
</dbReference>
<dbReference type="PANTHER" id="PTHR43520">
    <property type="entry name" value="ATP7, ISOFORM B"/>
    <property type="match status" value="1"/>
</dbReference>
<accession>A7TLU7</accession>
<feature type="domain" description="HMA" evidence="17">
    <location>
        <begin position="2"/>
        <end position="68"/>
    </location>
</feature>
<protein>
    <recommendedName>
        <fullName evidence="17">HMA domain-containing protein</fullName>
    </recommendedName>
</protein>
<feature type="transmembrane region" description="Helical" evidence="16">
    <location>
        <begin position="905"/>
        <end position="927"/>
    </location>
</feature>
<evidence type="ECO:0000256" key="5">
    <source>
        <dbReference type="ARBA" id="ARBA00022723"/>
    </source>
</evidence>
<keyword evidence="12 16" id="KW-1133">Transmembrane helix</keyword>
<evidence type="ECO:0000256" key="14">
    <source>
        <dbReference type="ARBA" id="ARBA00023065"/>
    </source>
</evidence>
<dbReference type="Proteomes" id="UP000000267">
    <property type="component" value="Unassembled WGS sequence"/>
</dbReference>
<dbReference type="GO" id="GO:0060003">
    <property type="term" value="P:copper ion export"/>
    <property type="evidence" value="ECO:0007669"/>
    <property type="project" value="EnsemblFungi"/>
</dbReference>
<dbReference type="InterPro" id="IPR036412">
    <property type="entry name" value="HAD-like_sf"/>
</dbReference>
<feature type="transmembrane region" description="Helical" evidence="16">
    <location>
        <begin position="267"/>
        <end position="289"/>
    </location>
</feature>
<evidence type="ECO:0000313" key="19">
    <source>
        <dbReference type="Proteomes" id="UP000000267"/>
    </source>
</evidence>
<dbReference type="Gene3D" id="3.40.50.1000">
    <property type="entry name" value="HAD superfamily/HAD-like"/>
    <property type="match status" value="1"/>
</dbReference>
<dbReference type="OMA" id="HWMLPAW"/>
<dbReference type="InterPro" id="IPR027256">
    <property type="entry name" value="P-typ_ATPase_IB"/>
</dbReference>